<comment type="caution">
    <text evidence="6">The sequence shown here is derived from an EMBL/GenBank/DDBJ whole genome shotgun (WGS) entry which is preliminary data.</text>
</comment>
<reference evidence="6 7" key="1">
    <citation type="journal article" date="2017" name="Curr. Biol.">
        <title>The Evolution of Venom by Co-option of Single-Copy Genes.</title>
        <authorList>
            <person name="Martinson E.O."/>
            <person name="Mrinalini"/>
            <person name="Kelkar Y.D."/>
            <person name="Chang C.H."/>
            <person name="Werren J.H."/>
        </authorList>
    </citation>
    <scope>NUCLEOTIDE SEQUENCE [LARGE SCALE GENOMIC DNA]</scope>
    <source>
        <strain evidence="6 7">Alberta</strain>
        <tissue evidence="6">Whole body</tissue>
    </source>
</reference>
<protein>
    <recommendedName>
        <fullName evidence="5">RRM domain-containing protein</fullName>
    </recommendedName>
</protein>
<organism evidence="6 7">
    <name type="scientific">Trichomalopsis sarcophagae</name>
    <dbReference type="NCBI Taxonomy" id="543379"/>
    <lineage>
        <taxon>Eukaryota</taxon>
        <taxon>Metazoa</taxon>
        <taxon>Ecdysozoa</taxon>
        <taxon>Arthropoda</taxon>
        <taxon>Hexapoda</taxon>
        <taxon>Insecta</taxon>
        <taxon>Pterygota</taxon>
        <taxon>Neoptera</taxon>
        <taxon>Endopterygota</taxon>
        <taxon>Hymenoptera</taxon>
        <taxon>Apocrita</taxon>
        <taxon>Proctotrupomorpha</taxon>
        <taxon>Chalcidoidea</taxon>
        <taxon>Pteromalidae</taxon>
        <taxon>Pteromalinae</taxon>
        <taxon>Trichomalopsis</taxon>
    </lineage>
</organism>
<dbReference type="Gene3D" id="3.30.70.330">
    <property type="match status" value="1"/>
</dbReference>
<keyword evidence="4" id="KW-0472">Membrane</keyword>
<keyword evidence="4" id="KW-1133">Transmembrane helix</keyword>
<dbReference type="STRING" id="543379.A0A232EIW8"/>
<feature type="domain" description="RRM" evidence="5">
    <location>
        <begin position="12"/>
        <end position="85"/>
    </location>
</feature>
<keyword evidence="1 2" id="KW-0694">RNA-binding</keyword>
<dbReference type="GO" id="GO:0003723">
    <property type="term" value="F:RNA binding"/>
    <property type="evidence" value="ECO:0007669"/>
    <property type="project" value="UniProtKB-UniRule"/>
</dbReference>
<dbReference type="InterPro" id="IPR000504">
    <property type="entry name" value="RRM_dom"/>
</dbReference>
<dbReference type="InterPro" id="IPR035979">
    <property type="entry name" value="RBD_domain_sf"/>
</dbReference>
<evidence type="ECO:0000256" key="4">
    <source>
        <dbReference type="SAM" id="Phobius"/>
    </source>
</evidence>
<proteinExistence type="predicted"/>
<evidence type="ECO:0000256" key="3">
    <source>
        <dbReference type="SAM" id="MobiDB-lite"/>
    </source>
</evidence>
<name>A0A232EIW8_9HYME</name>
<dbReference type="PANTHER" id="PTHR23147">
    <property type="entry name" value="SERINE/ARGININE RICH SPLICING FACTOR"/>
    <property type="match status" value="1"/>
</dbReference>
<feature type="compositionally biased region" description="Low complexity" evidence="3">
    <location>
        <begin position="114"/>
        <end position="125"/>
    </location>
</feature>
<accession>A0A232EIW8</accession>
<evidence type="ECO:0000259" key="5">
    <source>
        <dbReference type="PROSITE" id="PS50102"/>
    </source>
</evidence>
<dbReference type="SMART" id="SM00360">
    <property type="entry name" value="RRM"/>
    <property type="match status" value="1"/>
</dbReference>
<evidence type="ECO:0000256" key="2">
    <source>
        <dbReference type="PROSITE-ProRule" id="PRU00176"/>
    </source>
</evidence>
<sequence length="211" mass="23938">MSSRYREWDLSCKVYVGNLGSSASKHEIESAFSKYGPLRNVWVARNPPGFAFVEFEDPRDAEDAVRGLDGTRCCGTRVRVEMSSGRSRRGGGGRRPASRYSRSRSRSPRKRSIGRYGRSSSISPRRSPDYRARLHQRQVIALLVSPPLLLLLLLLLPLLLLLLQPPLPTSHHQSPPVEFANRHHRLVQPKSSDRQTERSRRNAKSDSRSSR</sequence>
<dbReference type="SUPFAM" id="SSF54928">
    <property type="entry name" value="RNA-binding domain, RBD"/>
    <property type="match status" value="1"/>
</dbReference>
<dbReference type="OrthoDB" id="5970at2759"/>
<evidence type="ECO:0000313" key="7">
    <source>
        <dbReference type="Proteomes" id="UP000215335"/>
    </source>
</evidence>
<feature type="compositionally biased region" description="Basic and acidic residues" evidence="3">
    <location>
        <begin position="191"/>
        <end position="211"/>
    </location>
</feature>
<feature type="region of interest" description="Disordered" evidence="3">
    <location>
        <begin position="79"/>
        <end position="129"/>
    </location>
</feature>
<evidence type="ECO:0000256" key="1">
    <source>
        <dbReference type="ARBA" id="ARBA00022884"/>
    </source>
</evidence>
<evidence type="ECO:0000313" key="6">
    <source>
        <dbReference type="EMBL" id="OXU18317.1"/>
    </source>
</evidence>
<dbReference type="InterPro" id="IPR012677">
    <property type="entry name" value="Nucleotide-bd_a/b_plait_sf"/>
</dbReference>
<keyword evidence="4" id="KW-0812">Transmembrane</keyword>
<feature type="compositionally biased region" description="Basic residues" evidence="3">
    <location>
        <begin position="101"/>
        <end position="113"/>
    </location>
</feature>
<dbReference type="EMBL" id="NNAY01004138">
    <property type="protein sequence ID" value="OXU18317.1"/>
    <property type="molecule type" value="Genomic_DNA"/>
</dbReference>
<dbReference type="AlphaFoldDB" id="A0A232EIW8"/>
<dbReference type="InterPro" id="IPR050907">
    <property type="entry name" value="SRSF"/>
</dbReference>
<dbReference type="CDD" id="cd12373">
    <property type="entry name" value="RRM_SRSF3_like"/>
    <property type="match status" value="1"/>
</dbReference>
<keyword evidence="7" id="KW-1185">Reference proteome</keyword>
<dbReference type="Pfam" id="PF00076">
    <property type="entry name" value="RRM_1"/>
    <property type="match status" value="1"/>
</dbReference>
<gene>
    <name evidence="6" type="ORF">TSAR_000535</name>
</gene>
<dbReference type="Proteomes" id="UP000215335">
    <property type="component" value="Unassembled WGS sequence"/>
</dbReference>
<dbReference type="FunFam" id="3.30.70.330:FF:000953">
    <property type="entry name" value="Putative Serine/arginine-rich splicing factor"/>
    <property type="match status" value="1"/>
</dbReference>
<feature type="transmembrane region" description="Helical" evidence="4">
    <location>
        <begin position="139"/>
        <end position="163"/>
    </location>
</feature>
<dbReference type="PROSITE" id="PS50102">
    <property type="entry name" value="RRM"/>
    <property type="match status" value="1"/>
</dbReference>
<feature type="region of interest" description="Disordered" evidence="3">
    <location>
        <begin position="170"/>
        <end position="211"/>
    </location>
</feature>